<comment type="caution">
    <text evidence="1">The sequence shown here is derived from an EMBL/GenBank/DDBJ whole genome shotgun (WGS) entry which is preliminary data.</text>
</comment>
<reference evidence="1" key="1">
    <citation type="submission" date="2020-10" db="EMBL/GenBank/DDBJ databases">
        <title>Unveiling of a novel bifunctional photoreceptor, Dualchrome1, isolated from a cosmopolitan green alga.</title>
        <authorList>
            <person name="Suzuki S."/>
            <person name="Kawachi M."/>
        </authorList>
    </citation>
    <scope>NUCLEOTIDE SEQUENCE</scope>
    <source>
        <strain evidence="1">NIES 2893</strain>
    </source>
</reference>
<dbReference type="AlphaFoldDB" id="A0A830H6E0"/>
<name>A0A830H6E0_9CHLO</name>
<evidence type="ECO:0000313" key="2">
    <source>
        <dbReference type="Proteomes" id="UP000660262"/>
    </source>
</evidence>
<protein>
    <submittedName>
        <fullName evidence="1">Uncharacterized protein</fullName>
    </submittedName>
</protein>
<evidence type="ECO:0000313" key="1">
    <source>
        <dbReference type="EMBL" id="GHP02112.1"/>
    </source>
</evidence>
<accession>A0A830H6E0</accession>
<gene>
    <name evidence="1" type="ORF">PPROV_000086800</name>
</gene>
<sequence length="229" mass="25201">MMANMQLVCRTAATVPHVTTTITYNNTQQKEVDLEHAKTPREKVFALLRFAHATDVESLNARIDHLVGGAARTMGLLLRQLTYDDIAITRSDGFTIAEVAMLLFARERVEALVTGDAERTTRREIFYASVLAHIRDGASSSSASARFQSLWRSAASDVMVNFSQLKFPSMKEMIKSPDLVEIYTSLTKPPGTNDDNLPAVLPNPRSTRTLQAVLAGLSTLEDAISNEMA</sequence>
<organism evidence="1 2">
    <name type="scientific">Pycnococcus provasolii</name>
    <dbReference type="NCBI Taxonomy" id="41880"/>
    <lineage>
        <taxon>Eukaryota</taxon>
        <taxon>Viridiplantae</taxon>
        <taxon>Chlorophyta</taxon>
        <taxon>Pseudoscourfieldiophyceae</taxon>
        <taxon>Pseudoscourfieldiales</taxon>
        <taxon>Pycnococcaceae</taxon>
        <taxon>Pycnococcus</taxon>
    </lineage>
</organism>
<dbReference type="Proteomes" id="UP000660262">
    <property type="component" value="Unassembled WGS sequence"/>
</dbReference>
<keyword evidence="2" id="KW-1185">Reference proteome</keyword>
<dbReference type="EMBL" id="BNJQ01000002">
    <property type="protein sequence ID" value="GHP02112.1"/>
    <property type="molecule type" value="Genomic_DNA"/>
</dbReference>
<proteinExistence type="predicted"/>